<keyword evidence="3 4" id="KW-0378">Hydrolase</keyword>
<dbReference type="STRING" id="110505.ACT16_15805"/>
<accession>A0A2G8B0W5</accession>
<dbReference type="AlphaFoldDB" id="A0A2G8B0W5"/>
<evidence type="ECO:0000313" key="4">
    <source>
        <dbReference type="EMBL" id="BCO35516.1"/>
    </source>
</evidence>
<dbReference type="PIRSF" id="PIRSF001112">
    <property type="entry name" value="Epoxide_hydrolase"/>
    <property type="match status" value="1"/>
</dbReference>
<dbReference type="InterPro" id="IPR029058">
    <property type="entry name" value="AB_hydrolase_fold"/>
</dbReference>
<dbReference type="PRINTS" id="PR00412">
    <property type="entry name" value="EPOXHYDRLASE"/>
</dbReference>
<dbReference type="PANTHER" id="PTHR21661:SF35">
    <property type="entry name" value="EPOXIDE HYDROLASE"/>
    <property type="match status" value="1"/>
</dbReference>
<dbReference type="InterPro" id="IPR016292">
    <property type="entry name" value="Epoxide_hydrolase"/>
</dbReference>
<dbReference type="EMBL" id="AP024237">
    <property type="protein sequence ID" value="BCO35516.1"/>
    <property type="molecule type" value="Genomic_DNA"/>
</dbReference>
<dbReference type="Pfam" id="PF06441">
    <property type="entry name" value="EHN"/>
    <property type="match status" value="1"/>
</dbReference>
<dbReference type="Gene3D" id="3.40.50.1820">
    <property type="entry name" value="alpha/beta hydrolase"/>
    <property type="match status" value="1"/>
</dbReference>
<comment type="similarity">
    <text evidence="1">Belongs to the peptidase S33 family.</text>
</comment>
<dbReference type="InterPro" id="IPR000639">
    <property type="entry name" value="Epox_hydrolase-like"/>
</dbReference>
<keyword evidence="5" id="KW-1185">Reference proteome</keyword>
<proteinExistence type="inferred from homology"/>
<dbReference type="RefSeq" id="WP_048892413.1">
    <property type="nucleotide sequence ID" value="NZ_AP024237.1"/>
</dbReference>
<dbReference type="InterPro" id="IPR010497">
    <property type="entry name" value="Epoxide_hydro_N"/>
</dbReference>
<reference evidence="4 5" key="1">
    <citation type="submission" date="2020-12" db="EMBL/GenBank/DDBJ databases">
        <title>Complete genome sequence of Mycobacterium heckeshornense JCM 15655T, closely related to a pathogenic non-tuberculous mycobacterial species Mycobacterium xenopi.</title>
        <authorList>
            <person name="Yoshida M."/>
            <person name="Fukano H."/>
            <person name="Asakura T."/>
            <person name="Suzuki M."/>
            <person name="Hoshino Y."/>
        </authorList>
    </citation>
    <scope>NUCLEOTIDE SEQUENCE [LARGE SCALE GENOMIC DNA]</scope>
    <source>
        <strain evidence="4 5">JCM 15655</strain>
    </source>
</reference>
<protein>
    <submittedName>
        <fullName evidence="4">Epoxide hydrolase</fullName>
    </submittedName>
</protein>
<dbReference type="SUPFAM" id="SSF53474">
    <property type="entry name" value="alpha/beta-Hydrolases"/>
    <property type="match status" value="1"/>
</dbReference>
<evidence type="ECO:0000313" key="5">
    <source>
        <dbReference type="Proteomes" id="UP000595446"/>
    </source>
</evidence>
<dbReference type="GO" id="GO:0097176">
    <property type="term" value="P:epoxide metabolic process"/>
    <property type="evidence" value="ECO:0007669"/>
    <property type="project" value="TreeGrafter"/>
</dbReference>
<dbReference type="OrthoDB" id="4654311at2"/>
<evidence type="ECO:0000256" key="1">
    <source>
        <dbReference type="ARBA" id="ARBA00010088"/>
    </source>
</evidence>
<evidence type="ECO:0000256" key="2">
    <source>
        <dbReference type="ARBA" id="ARBA00022797"/>
    </source>
</evidence>
<dbReference type="Proteomes" id="UP000595446">
    <property type="component" value="Chromosome"/>
</dbReference>
<evidence type="ECO:0000256" key="3">
    <source>
        <dbReference type="ARBA" id="ARBA00022801"/>
    </source>
</evidence>
<dbReference type="GO" id="GO:0004301">
    <property type="term" value="F:epoxide hydrolase activity"/>
    <property type="evidence" value="ECO:0007669"/>
    <property type="project" value="TreeGrafter"/>
</dbReference>
<gene>
    <name evidence="4" type="ORF">MHEC_19490</name>
</gene>
<dbReference type="PANTHER" id="PTHR21661">
    <property type="entry name" value="EPOXIDE HYDROLASE 1-RELATED"/>
    <property type="match status" value="1"/>
</dbReference>
<keyword evidence="2" id="KW-0058">Aromatic hydrocarbons catabolism</keyword>
<name>A0A2G8B0W5_9MYCO</name>
<organism evidence="4 5">
    <name type="scientific">Mycobacterium heckeshornense</name>
    <dbReference type="NCBI Taxonomy" id="110505"/>
    <lineage>
        <taxon>Bacteria</taxon>
        <taxon>Bacillati</taxon>
        <taxon>Actinomycetota</taxon>
        <taxon>Actinomycetes</taxon>
        <taxon>Mycobacteriales</taxon>
        <taxon>Mycobacteriaceae</taxon>
        <taxon>Mycobacterium</taxon>
    </lineage>
</organism>
<sequence length="377" mass="42770">MTEVRPYRIDIPDDVLDDLRFRLARTRWPDAECVEDWSQGMPLGYARDLAGYWADGYDWRSREAALNRFDQFITEIDGLDIHFIHQRSPHRDAFPLLITHGWPGSIVEFHKVIEPLTDPTAHGGRADDAFHVICPSLPGYGFSGKPTRTGWGVEKIAQAWETLMLRLGYDRYGAQGGDWGAAVTTQIGRNRGHCVAIHLNMPFGWPPAGGISEPTEEEQQALAALAHYRRWGTGYSKQQSTRPQTLGYGLVDSPVGQMAWIVEKFWDWTDCDGHPENVLSRDELLDNVMLYWATGTGASSARLYWESFKSFGSTGRVELPTGVAAFPREVLRAPRHWCEPNYHITRWTTMPRGGHFAAFEQPELFVDDVRAFFATVR</sequence>